<gene>
    <name evidence="2" type="ORF">F945_01723</name>
</gene>
<dbReference type="AlphaFoldDB" id="S3NHN2"/>
<dbReference type="HOGENOM" id="CLU_1168679_0_0_6"/>
<keyword evidence="1" id="KW-0732">Signal</keyword>
<proteinExistence type="predicted"/>
<sequence>MPYIKNRIFIFCTTSALCIYSSLSIAAEIDQTRIRNIAEHVIKMQIINDPNAAQNLKSMAKLIVNSNNPQDMALILDLIPKQGIAQYLRELNTQGLTANTAKQMLKVINIEIDQSSQMFKSCKVLESVEKKATDLYSVQIECQVPSPSRQAIEMYQQQISQINRDDPTQYKIQHFQISQSIFTQSITRPFRSELMIDTSNPPIFRPVIEDDDYFPNVVINQRTQPFLSSKVAANHSP</sequence>
<feature type="chain" id="PRO_5004523642" evidence="1">
    <location>
        <begin position="27"/>
        <end position="237"/>
    </location>
</feature>
<reference evidence="2 3" key="1">
    <citation type="submission" date="2013-06" db="EMBL/GenBank/DDBJ databases">
        <title>The Genome Sequence of Acinetobacter rudis CIP 110305.</title>
        <authorList>
            <consortium name="The Broad Institute Genome Sequencing Platform"/>
            <consortium name="The Broad Institute Genome Sequencing Center for Infectious Disease"/>
            <person name="Cerqueira G."/>
            <person name="Feldgarden M."/>
            <person name="Courvalin P."/>
            <person name="Perichon B."/>
            <person name="Grillot-Courvalin C."/>
            <person name="Clermont D."/>
            <person name="Rocha E."/>
            <person name="Yoon E.-J."/>
            <person name="Nemec A."/>
            <person name="Young S.K."/>
            <person name="Zeng Q."/>
            <person name="Gargeya S."/>
            <person name="Fitzgerald M."/>
            <person name="Abouelleil A."/>
            <person name="Alvarado L."/>
            <person name="Berlin A.M."/>
            <person name="Chapman S.B."/>
            <person name="Dewar J."/>
            <person name="Goldberg J."/>
            <person name="Griggs A."/>
            <person name="Gujja S."/>
            <person name="Hansen M."/>
            <person name="Howarth C."/>
            <person name="Imamovic A."/>
            <person name="Larimer J."/>
            <person name="McCowan C."/>
            <person name="Murphy C."/>
            <person name="Pearson M."/>
            <person name="Priest M."/>
            <person name="Roberts A."/>
            <person name="Saif S."/>
            <person name="Shea T."/>
            <person name="Sykes S."/>
            <person name="Wortman J."/>
            <person name="Nusbaum C."/>
            <person name="Birren B."/>
        </authorList>
    </citation>
    <scope>NUCLEOTIDE SEQUENCE [LARGE SCALE GENOMIC DNA]</scope>
    <source>
        <strain evidence="2 3">CIP 110305</strain>
    </source>
</reference>
<evidence type="ECO:0000313" key="3">
    <source>
        <dbReference type="Proteomes" id="UP000014568"/>
    </source>
</evidence>
<comment type="caution">
    <text evidence="2">The sequence shown here is derived from an EMBL/GenBank/DDBJ whole genome shotgun (WGS) entry which is preliminary data.</text>
</comment>
<name>S3NHN2_9GAMM</name>
<accession>S3NHN2</accession>
<dbReference type="Proteomes" id="UP000014568">
    <property type="component" value="Unassembled WGS sequence"/>
</dbReference>
<evidence type="ECO:0000313" key="2">
    <source>
        <dbReference type="EMBL" id="EPF73844.1"/>
    </source>
</evidence>
<protein>
    <submittedName>
        <fullName evidence="2">Uncharacterized protein</fullName>
    </submittedName>
</protein>
<evidence type="ECO:0000256" key="1">
    <source>
        <dbReference type="SAM" id="SignalP"/>
    </source>
</evidence>
<dbReference type="PATRIC" id="fig|421052.3.peg.1679"/>
<keyword evidence="3" id="KW-1185">Reference proteome</keyword>
<dbReference type="EMBL" id="ATGI01000022">
    <property type="protein sequence ID" value="EPF73844.1"/>
    <property type="molecule type" value="Genomic_DNA"/>
</dbReference>
<feature type="signal peptide" evidence="1">
    <location>
        <begin position="1"/>
        <end position="26"/>
    </location>
</feature>
<organism evidence="2 3">
    <name type="scientific">Acinetobacter rudis CIP 110305</name>
    <dbReference type="NCBI Taxonomy" id="421052"/>
    <lineage>
        <taxon>Bacteria</taxon>
        <taxon>Pseudomonadati</taxon>
        <taxon>Pseudomonadota</taxon>
        <taxon>Gammaproteobacteria</taxon>
        <taxon>Moraxellales</taxon>
        <taxon>Moraxellaceae</taxon>
        <taxon>Acinetobacter</taxon>
    </lineage>
</organism>